<comment type="caution">
    <text evidence="4">The sequence shown here is derived from an EMBL/GenBank/DDBJ whole genome shotgun (WGS) entry which is preliminary data.</text>
</comment>
<dbReference type="InterPro" id="IPR001638">
    <property type="entry name" value="Solute-binding_3/MltF_N"/>
</dbReference>
<dbReference type="AlphaFoldDB" id="A0A2H9U8W8"/>
<dbReference type="EMBL" id="PGGC01000013">
    <property type="protein sequence ID" value="PJG60448.1"/>
    <property type="molecule type" value="Genomic_DNA"/>
</dbReference>
<evidence type="ECO:0000259" key="3">
    <source>
        <dbReference type="Pfam" id="PF00497"/>
    </source>
</evidence>
<protein>
    <submittedName>
        <fullName evidence="4">Transporter</fullName>
    </submittedName>
</protein>
<reference evidence="4 5" key="1">
    <citation type="submission" date="2017-11" db="EMBL/GenBank/DDBJ databases">
        <title>Draft genome sequence of environmental isolate Aeromonas cavernicola sp. nov. MDC 2508.</title>
        <authorList>
            <person name="Colston S.M."/>
            <person name="Navarro A."/>
            <person name="Martinez-Murcia A.J."/>
            <person name="Graf J."/>
        </authorList>
    </citation>
    <scope>NUCLEOTIDE SEQUENCE [LARGE SCALE GENOMIC DNA]</scope>
    <source>
        <strain evidence="4 5">MDC 2508</strain>
    </source>
</reference>
<evidence type="ECO:0000256" key="1">
    <source>
        <dbReference type="ARBA" id="ARBA00010333"/>
    </source>
</evidence>
<comment type="similarity">
    <text evidence="1">Belongs to the bacterial solute-binding protein 3 family.</text>
</comment>
<dbReference type="Gene3D" id="3.40.190.10">
    <property type="entry name" value="Periplasmic binding protein-like II"/>
    <property type="match status" value="2"/>
</dbReference>
<accession>A0A2H9U8W8</accession>
<feature type="domain" description="Solute-binding protein family 3/N-terminal" evidence="3">
    <location>
        <begin position="37"/>
        <end position="258"/>
    </location>
</feature>
<dbReference type="OrthoDB" id="245568at2"/>
<keyword evidence="2" id="KW-0732">Signal</keyword>
<dbReference type="PANTHER" id="PTHR35936">
    <property type="entry name" value="MEMBRANE-BOUND LYTIC MUREIN TRANSGLYCOSYLASE F"/>
    <property type="match status" value="1"/>
</dbReference>
<gene>
    <name evidence="4" type="ORF">CUC53_02045</name>
</gene>
<name>A0A2H9U8W8_9GAMM</name>
<sequence length="271" mass="30860">MNRSPFGLGFTTFRMYQLIVSVIFSSMITAPARANHLTLAAENDWAPYSSADKMTGELVGLTPALVRAAFATENINIHFKKMPFSRCMRSATTDIVLGCFNAAETADNKQNYFWHTTPLFQDKLIVFSLKKEMIPPPAIMELRGKRVGITLGYTYPDIFSKDKSILQYKARSDYQLINMLIRGRVDYILMNERPALVRIKEKGVANIIHNVGSLSNDDFKIAFSRHHPQGQEMAQRFERGLRTIKQNGVYDDIMHTFLDDPSRGQALRLEQ</sequence>
<dbReference type="SUPFAM" id="SSF53850">
    <property type="entry name" value="Periplasmic binding protein-like II"/>
    <property type="match status" value="1"/>
</dbReference>
<dbReference type="Proteomes" id="UP000235861">
    <property type="component" value="Unassembled WGS sequence"/>
</dbReference>
<evidence type="ECO:0000256" key="2">
    <source>
        <dbReference type="ARBA" id="ARBA00022729"/>
    </source>
</evidence>
<evidence type="ECO:0000313" key="4">
    <source>
        <dbReference type="EMBL" id="PJG60448.1"/>
    </source>
</evidence>
<organism evidence="4 5">
    <name type="scientific">Aeromonas cavernicola</name>
    <dbReference type="NCBI Taxonomy" id="1006623"/>
    <lineage>
        <taxon>Bacteria</taxon>
        <taxon>Pseudomonadati</taxon>
        <taxon>Pseudomonadota</taxon>
        <taxon>Gammaproteobacteria</taxon>
        <taxon>Aeromonadales</taxon>
        <taxon>Aeromonadaceae</taxon>
        <taxon>Aeromonas</taxon>
    </lineage>
</organism>
<keyword evidence="5" id="KW-1185">Reference proteome</keyword>
<dbReference type="Pfam" id="PF00497">
    <property type="entry name" value="SBP_bac_3"/>
    <property type="match status" value="1"/>
</dbReference>
<evidence type="ECO:0000313" key="5">
    <source>
        <dbReference type="Proteomes" id="UP000235861"/>
    </source>
</evidence>
<dbReference type="PANTHER" id="PTHR35936:SF6">
    <property type="entry name" value="AMINO ACID ABC TRANSPORTER SUBSTRATE-BINDING PAAT FAMILY PROTEIN"/>
    <property type="match status" value="1"/>
</dbReference>
<dbReference type="RefSeq" id="WP_100292625.1">
    <property type="nucleotide sequence ID" value="NZ_PGGC01000013.1"/>
</dbReference>
<proteinExistence type="inferred from homology"/>